<dbReference type="InterPro" id="IPR019821">
    <property type="entry name" value="Kinesin_motor_CS"/>
</dbReference>
<dbReference type="PRINTS" id="PR00380">
    <property type="entry name" value="KINESINHEAVY"/>
</dbReference>
<evidence type="ECO:0000256" key="6">
    <source>
        <dbReference type="PROSITE-ProRule" id="PRU00283"/>
    </source>
</evidence>
<dbReference type="InterPro" id="IPR027417">
    <property type="entry name" value="P-loop_NTPase"/>
</dbReference>
<dbReference type="Gene3D" id="3.40.850.10">
    <property type="entry name" value="Kinesin motor domain"/>
    <property type="match status" value="1"/>
</dbReference>
<dbReference type="GO" id="GO:0051231">
    <property type="term" value="P:spindle elongation"/>
    <property type="evidence" value="ECO:0007669"/>
    <property type="project" value="TreeGrafter"/>
</dbReference>
<name>A0A9P6KYV6_9MICR</name>
<dbReference type="AlphaFoldDB" id="A0A9P6KYV6"/>
<evidence type="ECO:0000259" key="10">
    <source>
        <dbReference type="PROSITE" id="PS50067"/>
    </source>
</evidence>
<sequence length="850" mass="96754">MNTKNKINVEIRIKPSIENYIDTTETAVSVGTKTYSFHKIHLTTSQRQLFVNSVQPLLGRFMQGYNCSVLAYGQTGSGKTYTMGISDSDTSGMVPQALEYLFSQKMSLSCTFIEVYNEDVIDLLSTHKVALSLREIKGEVHIAGATEVDIQSVDEGLEVLRRGCLERTTKSTKMNSQSSRSHAIFTIFLKKEIEGRYVSSKFSFVDLAGSERLKRTMCIGERARESISINSGLLALGNVISALYKKSKHVPFRDSKLTRILHSCLNGYVLMIACISSSQSDISETHNTLKYANRAASIQTTVRMNIEVDNSRMAVLLLKKEISKLKNENQILKERIRKAEHANVEELMRENRMLRSQIDNFKYYNVVNDAENEKNEDLAQEILKHPFVQNLINDNQKLTEELMGNKENILKEGNKAVERREFVECDNLESRKCIEEQKLISSDSNPERTVEVGLNSLEMIPKRKKESPKEMSLKEMSPKEMSPKEMSYKEKSPKEMSLKEMSPKEMSYKEKSPKEKSPKEKNLEEKNLEEMSPKEKIPTITNSMKQDLITWNNLPKKKVTFKLEESTNRRALFTPRKDRVEMNTDIVRYVEGYSPQSMVDYKGDLVFSSLDSKVRVWRDRVQDLFMDPGVRHLDSSDLIYYTTRTILKQFDHRSVCRPIHAYSAEISCIKVVDHKIYTGHEDGSLNILDLRSMQIESIKPHSGTIFCIGEVNGTIFTGSRDHSVKSISHGIVALSPPHCDSVVSLLAYKGDLVSLGRDSSIRRWQGSRLLRTINKAHCTSLKTAVSLEDAFVTGDKSGLLKFWDFHKSNLFTVGELNMNNPINCMCKSKDGFYVGTSRKNISFVVAKYIL</sequence>
<keyword evidence="12" id="KW-1185">Reference proteome</keyword>
<dbReference type="InterPro" id="IPR001752">
    <property type="entry name" value="Kinesin_motor_dom"/>
</dbReference>
<proteinExistence type="inferred from homology"/>
<dbReference type="EMBL" id="SBJO01000130">
    <property type="protein sequence ID" value="KAF9762804.1"/>
    <property type="molecule type" value="Genomic_DNA"/>
</dbReference>
<keyword evidence="7" id="KW-0493">Microtubule</keyword>
<feature type="domain" description="Kinesin motor" evidence="10">
    <location>
        <begin position="6"/>
        <end position="298"/>
    </location>
</feature>
<comment type="caution">
    <text evidence="11">The sequence shown here is derived from an EMBL/GenBank/DDBJ whole genome shotgun (WGS) entry which is preliminary data.</text>
</comment>
<dbReference type="GO" id="GO:0005524">
    <property type="term" value="F:ATP binding"/>
    <property type="evidence" value="ECO:0007669"/>
    <property type="project" value="UniProtKB-UniRule"/>
</dbReference>
<protein>
    <recommendedName>
        <fullName evidence="7">Kinesin-like protein</fullName>
    </recommendedName>
</protein>
<dbReference type="PANTHER" id="PTHR47969">
    <property type="entry name" value="CHROMOSOME-ASSOCIATED KINESIN KIF4A-RELATED"/>
    <property type="match status" value="1"/>
</dbReference>
<evidence type="ECO:0000313" key="12">
    <source>
        <dbReference type="Proteomes" id="UP000740883"/>
    </source>
</evidence>
<dbReference type="GO" id="GO:0007018">
    <property type="term" value="P:microtubule-based movement"/>
    <property type="evidence" value="ECO:0007669"/>
    <property type="project" value="InterPro"/>
</dbReference>
<evidence type="ECO:0000256" key="1">
    <source>
        <dbReference type="ARBA" id="ARBA00004496"/>
    </source>
</evidence>
<gene>
    <name evidence="11" type="primary">KIF21B</name>
    <name evidence="11" type="ORF">NGRA_1735</name>
</gene>
<comment type="subcellular location">
    <subcellularLocation>
        <location evidence="1">Cytoplasm</location>
    </subcellularLocation>
</comment>
<dbReference type="GO" id="GO:0005874">
    <property type="term" value="C:microtubule"/>
    <property type="evidence" value="ECO:0007669"/>
    <property type="project" value="UniProtKB-KW"/>
</dbReference>
<dbReference type="PANTHER" id="PTHR47969:SF15">
    <property type="entry name" value="CHROMOSOME-ASSOCIATED KINESIN KIF4A-RELATED"/>
    <property type="match status" value="1"/>
</dbReference>
<organism evidence="11 12">
    <name type="scientific">Nosema granulosis</name>
    <dbReference type="NCBI Taxonomy" id="83296"/>
    <lineage>
        <taxon>Eukaryota</taxon>
        <taxon>Fungi</taxon>
        <taxon>Fungi incertae sedis</taxon>
        <taxon>Microsporidia</taxon>
        <taxon>Nosematidae</taxon>
        <taxon>Nosema</taxon>
    </lineage>
</organism>
<dbReference type="InterPro" id="IPR036961">
    <property type="entry name" value="Kinesin_motor_dom_sf"/>
</dbReference>
<dbReference type="Gene3D" id="2.130.10.10">
    <property type="entry name" value="YVTN repeat-like/Quinoprotein amine dehydrogenase"/>
    <property type="match status" value="1"/>
</dbReference>
<dbReference type="Pfam" id="PF00225">
    <property type="entry name" value="Kinesin"/>
    <property type="match status" value="1"/>
</dbReference>
<keyword evidence="5 8" id="KW-0175">Coiled coil</keyword>
<evidence type="ECO:0000256" key="3">
    <source>
        <dbReference type="ARBA" id="ARBA00022741"/>
    </source>
</evidence>
<dbReference type="SMART" id="SM00129">
    <property type="entry name" value="KISc"/>
    <property type="match status" value="1"/>
</dbReference>
<dbReference type="OrthoDB" id="3176171at2759"/>
<dbReference type="GO" id="GO:0008017">
    <property type="term" value="F:microtubule binding"/>
    <property type="evidence" value="ECO:0007669"/>
    <property type="project" value="InterPro"/>
</dbReference>
<keyword evidence="4 6" id="KW-0067">ATP-binding</keyword>
<accession>A0A9P6KYV6</accession>
<evidence type="ECO:0000313" key="11">
    <source>
        <dbReference type="EMBL" id="KAF9762804.1"/>
    </source>
</evidence>
<evidence type="ECO:0000256" key="9">
    <source>
        <dbReference type="SAM" id="MobiDB-lite"/>
    </source>
</evidence>
<dbReference type="Proteomes" id="UP000740883">
    <property type="component" value="Unassembled WGS sequence"/>
</dbReference>
<dbReference type="GO" id="GO:0003777">
    <property type="term" value="F:microtubule motor activity"/>
    <property type="evidence" value="ECO:0007669"/>
    <property type="project" value="InterPro"/>
</dbReference>
<feature type="coiled-coil region" evidence="8">
    <location>
        <begin position="308"/>
        <end position="357"/>
    </location>
</feature>
<keyword evidence="3 6" id="KW-0547">Nucleotide-binding</keyword>
<dbReference type="InterPro" id="IPR036322">
    <property type="entry name" value="WD40_repeat_dom_sf"/>
</dbReference>
<dbReference type="GO" id="GO:0007052">
    <property type="term" value="P:mitotic spindle organization"/>
    <property type="evidence" value="ECO:0007669"/>
    <property type="project" value="TreeGrafter"/>
</dbReference>
<dbReference type="GO" id="GO:0005875">
    <property type="term" value="C:microtubule associated complex"/>
    <property type="evidence" value="ECO:0007669"/>
    <property type="project" value="TreeGrafter"/>
</dbReference>
<dbReference type="PROSITE" id="PS00411">
    <property type="entry name" value="KINESIN_MOTOR_1"/>
    <property type="match status" value="1"/>
</dbReference>
<keyword evidence="6 7" id="KW-0505">Motor protein</keyword>
<dbReference type="InterPro" id="IPR015943">
    <property type="entry name" value="WD40/YVTN_repeat-like_dom_sf"/>
</dbReference>
<feature type="binding site" evidence="6">
    <location>
        <begin position="73"/>
        <end position="80"/>
    </location>
    <ligand>
        <name>ATP</name>
        <dbReference type="ChEBI" id="CHEBI:30616"/>
    </ligand>
</feature>
<dbReference type="GO" id="GO:0005737">
    <property type="term" value="C:cytoplasm"/>
    <property type="evidence" value="ECO:0007669"/>
    <property type="project" value="UniProtKB-SubCell"/>
</dbReference>
<evidence type="ECO:0000256" key="4">
    <source>
        <dbReference type="ARBA" id="ARBA00022840"/>
    </source>
</evidence>
<dbReference type="InterPro" id="IPR027640">
    <property type="entry name" value="Kinesin-like_fam"/>
</dbReference>
<dbReference type="PROSITE" id="PS50067">
    <property type="entry name" value="KINESIN_MOTOR_2"/>
    <property type="match status" value="1"/>
</dbReference>
<dbReference type="SUPFAM" id="SSF52540">
    <property type="entry name" value="P-loop containing nucleoside triphosphate hydrolases"/>
    <property type="match status" value="1"/>
</dbReference>
<feature type="compositionally biased region" description="Basic and acidic residues" evidence="9">
    <location>
        <begin position="467"/>
        <end position="533"/>
    </location>
</feature>
<evidence type="ECO:0000256" key="7">
    <source>
        <dbReference type="RuleBase" id="RU000394"/>
    </source>
</evidence>
<reference evidence="11 12" key="1">
    <citation type="journal article" date="2020" name="Genome Biol. Evol.">
        <title>Comparative genomics of strictly vertically transmitted, feminizing microsporidia endosymbionts of amphipod crustaceans.</title>
        <authorList>
            <person name="Cormier A."/>
            <person name="Chebbi M.A."/>
            <person name="Giraud I."/>
            <person name="Wattier R."/>
            <person name="Teixeira M."/>
            <person name="Gilbert C."/>
            <person name="Rigaud T."/>
            <person name="Cordaux R."/>
        </authorList>
    </citation>
    <scope>NUCLEOTIDE SEQUENCE [LARGE SCALE GENOMIC DNA]</scope>
    <source>
        <strain evidence="11 12">Ou3-Ou53</strain>
    </source>
</reference>
<keyword evidence="2" id="KW-0963">Cytoplasm</keyword>
<evidence type="ECO:0000256" key="2">
    <source>
        <dbReference type="ARBA" id="ARBA00022490"/>
    </source>
</evidence>
<feature type="region of interest" description="Disordered" evidence="9">
    <location>
        <begin position="455"/>
        <end position="533"/>
    </location>
</feature>
<dbReference type="SUPFAM" id="SSF50978">
    <property type="entry name" value="WD40 repeat-like"/>
    <property type="match status" value="1"/>
</dbReference>
<comment type="similarity">
    <text evidence="6 7">Belongs to the TRAFAC class myosin-kinesin ATPase superfamily. Kinesin family.</text>
</comment>
<evidence type="ECO:0000256" key="5">
    <source>
        <dbReference type="ARBA" id="ARBA00023054"/>
    </source>
</evidence>
<evidence type="ECO:0000256" key="8">
    <source>
        <dbReference type="SAM" id="Coils"/>
    </source>
</evidence>